<dbReference type="Gene3D" id="3.40.1410.10">
    <property type="entry name" value="Chorismate lyase-like"/>
    <property type="match status" value="1"/>
</dbReference>
<feature type="domain" description="HTH gntR-type" evidence="4">
    <location>
        <begin position="8"/>
        <end position="76"/>
    </location>
</feature>
<keyword evidence="2" id="KW-0238">DNA-binding</keyword>
<dbReference type="InterPro" id="IPR011663">
    <property type="entry name" value="UTRA"/>
</dbReference>
<organism evidence="5 6">
    <name type="scientific">Rubricella aquisinus</name>
    <dbReference type="NCBI Taxonomy" id="2028108"/>
    <lineage>
        <taxon>Bacteria</taxon>
        <taxon>Pseudomonadati</taxon>
        <taxon>Pseudomonadota</taxon>
        <taxon>Alphaproteobacteria</taxon>
        <taxon>Rhodobacterales</taxon>
        <taxon>Paracoccaceae</taxon>
        <taxon>Rubricella</taxon>
    </lineage>
</organism>
<dbReference type="GO" id="GO:0003700">
    <property type="term" value="F:DNA-binding transcription factor activity"/>
    <property type="evidence" value="ECO:0007669"/>
    <property type="project" value="InterPro"/>
</dbReference>
<reference evidence="5 6" key="1">
    <citation type="submission" date="2020-08" db="EMBL/GenBank/DDBJ databases">
        <title>Genomic Encyclopedia of Type Strains, Phase IV (KMG-IV): sequencing the most valuable type-strain genomes for metagenomic binning, comparative biology and taxonomic classification.</title>
        <authorList>
            <person name="Goeker M."/>
        </authorList>
    </citation>
    <scope>NUCLEOTIDE SEQUENCE [LARGE SCALE GENOMIC DNA]</scope>
    <source>
        <strain evidence="5 6">DSM 103377</strain>
    </source>
</reference>
<dbReference type="SUPFAM" id="SSF46785">
    <property type="entry name" value="Winged helix' DNA-binding domain"/>
    <property type="match status" value="1"/>
</dbReference>
<dbReference type="AlphaFoldDB" id="A0A840X1W1"/>
<dbReference type="InterPro" id="IPR036388">
    <property type="entry name" value="WH-like_DNA-bd_sf"/>
</dbReference>
<dbReference type="PROSITE" id="PS50949">
    <property type="entry name" value="HTH_GNTR"/>
    <property type="match status" value="1"/>
</dbReference>
<gene>
    <name evidence="5" type="ORF">FHS89_000663</name>
</gene>
<dbReference type="EMBL" id="JACIJS010000002">
    <property type="protein sequence ID" value="MBB5514657.1"/>
    <property type="molecule type" value="Genomic_DNA"/>
</dbReference>
<dbReference type="PANTHER" id="PTHR44846:SF1">
    <property type="entry name" value="MANNOSYL-D-GLYCERATE TRANSPORT_METABOLISM SYSTEM REPRESSOR MNGR-RELATED"/>
    <property type="match status" value="1"/>
</dbReference>
<dbReference type="Gene3D" id="1.10.10.10">
    <property type="entry name" value="Winged helix-like DNA-binding domain superfamily/Winged helix DNA-binding domain"/>
    <property type="match status" value="1"/>
</dbReference>
<keyword evidence="6" id="KW-1185">Reference proteome</keyword>
<evidence type="ECO:0000256" key="2">
    <source>
        <dbReference type="ARBA" id="ARBA00023125"/>
    </source>
</evidence>
<sequence>MTTAPRTEPLYAQVRTALIERMASGSLRPGQVLPSEFALAEELNVSQGTVRKALDTLVADNLVQRRQGRGTFVAEHTQERALFHFFRMEGIGGMPAIPQTLTEEITQRAAPARIATRLGIDKSADVVLIRRTRTLLGKPATFEDIYVPHALLPIRATDGPLPNALYTHYQSAHGLSVARAEDRLSAVQAPAKVVKALPQAEGQAMLLATRVAFDLTDRIIETRESYILTTDTAYAVTLR</sequence>
<evidence type="ECO:0000259" key="4">
    <source>
        <dbReference type="PROSITE" id="PS50949"/>
    </source>
</evidence>
<name>A0A840X1W1_9RHOB</name>
<dbReference type="RefSeq" id="WP_184008516.1">
    <property type="nucleotide sequence ID" value="NZ_JACIJS010000002.1"/>
</dbReference>
<comment type="caution">
    <text evidence="5">The sequence shown here is derived from an EMBL/GenBank/DDBJ whole genome shotgun (WGS) entry which is preliminary data.</text>
</comment>
<dbReference type="InterPro" id="IPR000524">
    <property type="entry name" value="Tscrpt_reg_HTH_GntR"/>
</dbReference>
<accession>A0A840X1W1</accession>
<evidence type="ECO:0000256" key="3">
    <source>
        <dbReference type="ARBA" id="ARBA00023163"/>
    </source>
</evidence>
<dbReference type="InterPro" id="IPR028978">
    <property type="entry name" value="Chorismate_lyase_/UTRA_dom_sf"/>
</dbReference>
<dbReference type="GO" id="GO:0003677">
    <property type="term" value="F:DNA binding"/>
    <property type="evidence" value="ECO:0007669"/>
    <property type="project" value="UniProtKB-KW"/>
</dbReference>
<dbReference type="SUPFAM" id="SSF64288">
    <property type="entry name" value="Chorismate lyase-like"/>
    <property type="match status" value="1"/>
</dbReference>
<evidence type="ECO:0000256" key="1">
    <source>
        <dbReference type="ARBA" id="ARBA00023015"/>
    </source>
</evidence>
<dbReference type="SMART" id="SM00866">
    <property type="entry name" value="UTRA"/>
    <property type="match status" value="1"/>
</dbReference>
<dbReference type="CDD" id="cd07377">
    <property type="entry name" value="WHTH_GntR"/>
    <property type="match status" value="1"/>
</dbReference>
<dbReference type="PRINTS" id="PR00035">
    <property type="entry name" value="HTHGNTR"/>
</dbReference>
<dbReference type="Pfam" id="PF00392">
    <property type="entry name" value="GntR"/>
    <property type="match status" value="1"/>
</dbReference>
<dbReference type="InterPro" id="IPR036390">
    <property type="entry name" value="WH_DNA-bd_sf"/>
</dbReference>
<dbReference type="Proteomes" id="UP000553766">
    <property type="component" value="Unassembled WGS sequence"/>
</dbReference>
<dbReference type="GO" id="GO:0045892">
    <property type="term" value="P:negative regulation of DNA-templated transcription"/>
    <property type="evidence" value="ECO:0007669"/>
    <property type="project" value="TreeGrafter"/>
</dbReference>
<keyword evidence="1" id="KW-0805">Transcription regulation</keyword>
<dbReference type="Pfam" id="PF07702">
    <property type="entry name" value="UTRA"/>
    <property type="match status" value="1"/>
</dbReference>
<protein>
    <submittedName>
        <fullName evidence="5">GntR family transcriptional regulator</fullName>
    </submittedName>
</protein>
<dbReference type="PANTHER" id="PTHR44846">
    <property type="entry name" value="MANNOSYL-D-GLYCERATE TRANSPORT/METABOLISM SYSTEM REPRESSOR MNGR-RELATED"/>
    <property type="match status" value="1"/>
</dbReference>
<evidence type="ECO:0000313" key="6">
    <source>
        <dbReference type="Proteomes" id="UP000553766"/>
    </source>
</evidence>
<dbReference type="SMART" id="SM00345">
    <property type="entry name" value="HTH_GNTR"/>
    <property type="match status" value="1"/>
</dbReference>
<keyword evidence="3" id="KW-0804">Transcription</keyword>
<dbReference type="InterPro" id="IPR050679">
    <property type="entry name" value="Bact_HTH_transcr_reg"/>
</dbReference>
<evidence type="ECO:0000313" key="5">
    <source>
        <dbReference type="EMBL" id="MBB5514657.1"/>
    </source>
</evidence>
<proteinExistence type="predicted"/>